<gene>
    <name evidence="3" type="ORF">GGD89_002099</name>
</gene>
<reference evidence="3 4" key="1">
    <citation type="submission" date="2020-08" db="EMBL/GenBank/DDBJ databases">
        <title>Genome sequencing of Purple Non-Sulfur Bacteria from various extreme environments.</title>
        <authorList>
            <person name="Mayer M."/>
        </authorList>
    </citation>
    <scope>NUCLEOTIDE SEQUENCE [LARGE SCALE GENOMIC DNA]</scope>
    <source>
        <strain evidence="3 4">JA131</strain>
    </source>
</reference>
<sequence length="284" mass="29890">MSAPGAAPSLAVRQAAIRDVVLGSDDPAVAAAAGIAGHGLTPAQRLAIHRNTTHITLIEALGENLPVVKTLVGEAFFAQAARAFLRGHPPTSPILAYWGEGFADFLATYAPAASLPYLPDVARLEQARLSALDAADATPLPPDALARVPAPLLPLCRCAVHPAFRFVVSAWPVDRIWAMHQPDWPADDTVSLDDGGATVLIGRPHETLLMVRADHGTLSLLLALGMGQTLETAIQAATRTDVAFDLTRALTRVLSLGLLTEVLPPGDHDGEAPRPPASRSEDRP</sequence>
<dbReference type="AlphaFoldDB" id="A0A7W6RDJ0"/>
<organism evidence="3 4">
    <name type="scientific">Roseospira visakhapatnamensis</name>
    <dbReference type="NCBI Taxonomy" id="390880"/>
    <lineage>
        <taxon>Bacteria</taxon>
        <taxon>Pseudomonadati</taxon>
        <taxon>Pseudomonadota</taxon>
        <taxon>Alphaproteobacteria</taxon>
        <taxon>Rhodospirillales</taxon>
        <taxon>Rhodospirillaceae</taxon>
        <taxon>Roseospira</taxon>
    </lineage>
</organism>
<accession>A0A7W6RDJ0</accession>
<feature type="domain" description="Putative DNA-binding" evidence="2">
    <location>
        <begin position="15"/>
        <end position="106"/>
    </location>
</feature>
<comment type="caution">
    <text evidence="3">The sequence shown here is derived from an EMBL/GenBank/DDBJ whole genome shotgun (WGS) entry which is preliminary data.</text>
</comment>
<dbReference type="RefSeq" id="WP_184044935.1">
    <property type="nucleotide sequence ID" value="NZ_JACIGK010000014.1"/>
</dbReference>
<evidence type="ECO:0000256" key="1">
    <source>
        <dbReference type="SAM" id="MobiDB-lite"/>
    </source>
</evidence>
<dbReference type="Proteomes" id="UP000554286">
    <property type="component" value="Unassembled WGS sequence"/>
</dbReference>
<dbReference type="InterPro" id="IPR044922">
    <property type="entry name" value="DUF2063_N_sf"/>
</dbReference>
<evidence type="ECO:0000313" key="3">
    <source>
        <dbReference type="EMBL" id="MBB4266467.1"/>
    </source>
</evidence>
<dbReference type="Pfam" id="PF09836">
    <property type="entry name" value="DUF2063"/>
    <property type="match status" value="1"/>
</dbReference>
<evidence type="ECO:0000259" key="2">
    <source>
        <dbReference type="Pfam" id="PF09836"/>
    </source>
</evidence>
<feature type="region of interest" description="Disordered" evidence="1">
    <location>
        <begin position="264"/>
        <end position="284"/>
    </location>
</feature>
<dbReference type="Gene3D" id="1.10.150.690">
    <property type="entry name" value="DUF2063"/>
    <property type="match status" value="1"/>
</dbReference>
<dbReference type="EMBL" id="JACIGK010000014">
    <property type="protein sequence ID" value="MBB4266467.1"/>
    <property type="molecule type" value="Genomic_DNA"/>
</dbReference>
<protein>
    <recommendedName>
        <fullName evidence="2">Putative DNA-binding domain-containing protein</fullName>
    </recommendedName>
</protein>
<name>A0A7W6RDJ0_9PROT</name>
<keyword evidence="4" id="KW-1185">Reference proteome</keyword>
<proteinExistence type="predicted"/>
<dbReference type="InterPro" id="IPR018640">
    <property type="entry name" value="DUF2063"/>
</dbReference>
<evidence type="ECO:0000313" key="4">
    <source>
        <dbReference type="Proteomes" id="UP000554286"/>
    </source>
</evidence>